<keyword evidence="8" id="KW-0813">Transport</keyword>
<accession>A0A848D801</accession>
<evidence type="ECO:0000256" key="7">
    <source>
        <dbReference type="ARBA" id="ARBA00035585"/>
    </source>
</evidence>
<evidence type="ECO:0000256" key="3">
    <source>
        <dbReference type="ARBA" id="ARBA00022692"/>
    </source>
</evidence>
<evidence type="ECO:0000313" key="9">
    <source>
        <dbReference type="EMBL" id="NMG82813.1"/>
    </source>
</evidence>
<keyword evidence="4 8" id="KW-1133">Transmembrane helix</keyword>
<dbReference type="Proteomes" id="UP000606580">
    <property type="component" value="Unassembled WGS sequence"/>
</dbReference>
<protein>
    <recommendedName>
        <fullName evidence="8">Fluoride-specific ion channel FluC</fullName>
    </recommendedName>
</protein>
<dbReference type="NCBIfam" id="NF010820">
    <property type="entry name" value="PRK14224.1"/>
    <property type="match status" value="1"/>
</dbReference>
<keyword evidence="2 8" id="KW-1003">Cell membrane</keyword>
<evidence type="ECO:0000256" key="1">
    <source>
        <dbReference type="ARBA" id="ARBA00004651"/>
    </source>
</evidence>
<sequence>MRSVVNFGLDQVLLIAGGGFAGSVLRVLVSGMLPGVSGTFVVNVVGSFVLGFFMYSLGYGGFFSRNARFFVAIGFCGSFTTFSTFALQSAGLGFTGFFVNVLLNVFCCLLAVFAGRALSILLLRRDTGWS</sequence>
<dbReference type="AlphaFoldDB" id="A0A848D801"/>
<comment type="similarity">
    <text evidence="6 8">Belongs to the fluoride channel Fluc/FEX (TC 1.A.43) family.</text>
</comment>
<feature type="transmembrane region" description="Helical" evidence="8">
    <location>
        <begin position="12"/>
        <end position="29"/>
    </location>
</feature>
<reference evidence="9" key="1">
    <citation type="journal article" date="2020" name="MBio">
        <title>'Candidatus Ethanoperedens,' a Thermophilic Genus of Archaea Mediating the Anaerobic Oxidation of Ethane.</title>
        <authorList>
            <person name="Hahn C.J."/>
            <person name="Laso-Perez R."/>
            <person name="Vulcano F."/>
            <person name="Vaziourakis K.M."/>
            <person name="Stokke R."/>
            <person name="Steen I.H."/>
            <person name="Teske A."/>
            <person name="Boetius A."/>
            <person name="Liebeke M."/>
            <person name="Amann R."/>
            <person name="Knittel K."/>
            <person name="Wegener G."/>
        </authorList>
    </citation>
    <scope>NUCLEOTIDE SEQUENCE</scope>
    <source>
        <strain evidence="9">GoM-Arc1-LC-WB58</strain>
    </source>
</reference>
<feature type="binding site" evidence="8">
    <location>
        <position position="77"/>
    </location>
    <ligand>
        <name>Na(+)</name>
        <dbReference type="ChEBI" id="CHEBI:29101"/>
        <note>structural</note>
    </ligand>
</feature>
<dbReference type="GO" id="GO:0005886">
    <property type="term" value="C:plasma membrane"/>
    <property type="evidence" value="ECO:0007669"/>
    <property type="project" value="UniProtKB-SubCell"/>
</dbReference>
<keyword evidence="8" id="KW-0915">Sodium</keyword>
<evidence type="ECO:0000256" key="4">
    <source>
        <dbReference type="ARBA" id="ARBA00022989"/>
    </source>
</evidence>
<dbReference type="HAMAP" id="MF_00454">
    <property type="entry name" value="FluC"/>
    <property type="match status" value="1"/>
</dbReference>
<keyword evidence="5 8" id="KW-0472">Membrane</keyword>
<comment type="subcellular location">
    <subcellularLocation>
        <location evidence="1 8">Cell membrane</location>
        <topology evidence="1 8">Multi-pass membrane protein</topology>
    </subcellularLocation>
</comment>
<dbReference type="Pfam" id="PF02537">
    <property type="entry name" value="CRCB"/>
    <property type="match status" value="1"/>
</dbReference>
<comment type="caution">
    <text evidence="9">The sequence shown here is derived from an EMBL/GenBank/DDBJ whole genome shotgun (WGS) entry which is preliminary data.</text>
</comment>
<dbReference type="GO" id="GO:0140114">
    <property type="term" value="P:cellular detoxification of fluoride"/>
    <property type="evidence" value="ECO:0007669"/>
    <property type="project" value="UniProtKB-UniRule"/>
</dbReference>
<keyword evidence="8" id="KW-0406">Ion transport</keyword>
<feature type="transmembrane region" description="Helical" evidence="8">
    <location>
        <begin position="35"/>
        <end position="57"/>
    </location>
</feature>
<gene>
    <name evidence="8 9" type="primary">crcB</name>
    <name evidence="8" type="synonym">fluC</name>
    <name evidence="9" type="ORF">GIS02_01240</name>
</gene>
<evidence type="ECO:0000313" key="10">
    <source>
        <dbReference type="Proteomes" id="UP000606580"/>
    </source>
</evidence>
<comment type="activity regulation">
    <text evidence="8">Na(+) is not transported, but it plays an essential structural role and its presence is essential for fluoride channel function.</text>
</comment>
<keyword evidence="8" id="KW-0479">Metal-binding</keyword>
<organism evidence="9 10">
    <name type="scientific">Candidatus Ethanoperedens thermophilum</name>
    <dbReference type="NCBI Taxonomy" id="2766897"/>
    <lineage>
        <taxon>Archaea</taxon>
        <taxon>Methanobacteriati</taxon>
        <taxon>Methanobacteriota</taxon>
        <taxon>Stenosarchaea group</taxon>
        <taxon>Methanomicrobia</taxon>
        <taxon>Methanosarcinales</taxon>
        <taxon>Methanosarcinales incertae sedis</taxon>
        <taxon>GOM Arc I cluster</taxon>
        <taxon>Candidatus Ethanoperedens</taxon>
    </lineage>
</organism>
<dbReference type="GO" id="GO:0062054">
    <property type="term" value="F:fluoride channel activity"/>
    <property type="evidence" value="ECO:0007669"/>
    <property type="project" value="UniProtKB-UniRule"/>
</dbReference>
<evidence type="ECO:0000256" key="5">
    <source>
        <dbReference type="ARBA" id="ARBA00023136"/>
    </source>
</evidence>
<evidence type="ECO:0000256" key="2">
    <source>
        <dbReference type="ARBA" id="ARBA00022475"/>
    </source>
</evidence>
<keyword evidence="8" id="KW-0407">Ion channel</keyword>
<feature type="binding site" evidence="8">
    <location>
        <position position="80"/>
    </location>
    <ligand>
        <name>Na(+)</name>
        <dbReference type="ChEBI" id="CHEBI:29101"/>
        <note>structural</note>
    </ligand>
</feature>
<dbReference type="GO" id="GO:0046872">
    <property type="term" value="F:metal ion binding"/>
    <property type="evidence" value="ECO:0007669"/>
    <property type="project" value="UniProtKB-KW"/>
</dbReference>
<feature type="transmembrane region" description="Helical" evidence="8">
    <location>
        <begin position="69"/>
        <end position="91"/>
    </location>
</feature>
<comment type="catalytic activity">
    <reaction evidence="7">
        <text>fluoride(in) = fluoride(out)</text>
        <dbReference type="Rhea" id="RHEA:76159"/>
        <dbReference type="ChEBI" id="CHEBI:17051"/>
    </reaction>
    <physiologicalReaction direction="left-to-right" evidence="7">
        <dbReference type="Rhea" id="RHEA:76160"/>
    </physiologicalReaction>
</comment>
<feature type="transmembrane region" description="Helical" evidence="8">
    <location>
        <begin position="97"/>
        <end position="123"/>
    </location>
</feature>
<keyword evidence="3 8" id="KW-0812">Transmembrane</keyword>
<proteinExistence type="inferred from homology"/>
<evidence type="ECO:0000256" key="6">
    <source>
        <dbReference type="ARBA" id="ARBA00035120"/>
    </source>
</evidence>
<evidence type="ECO:0000256" key="8">
    <source>
        <dbReference type="HAMAP-Rule" id="MF_00454"/>
    </source>
</evidence>
<comment type="function">
    <text evidence="8">Fluoride-specific ion channel. Important for reducing fluoride concentration in the cell, thus reducing its toxicity.</text>
</comment>
<name>A0A848D801_9EURY</name>
<dbReference type="InterPro" id="IPR003691">
    <property type="entry name" value="FluC"/>
</dbReference>
<dbReference type="EMBL" id="WNEG01000027">
    <property type="protein sequence ID" value="NMG82813.1"/>
    <property type="molecule type" value="Genomic_DNA"/>
</dbReference>